<feature type="compositionally biased region" description="Polar residues" evidence="10">
    <location>
        <begin position="721"/>
        <end position="736"/>
    </location>
</feature>
<dbReference type="InterPro" id="IPR037272">
    <property type="entry name" value="SNS_sf"/>
</dbReference>
<evidence type="ECO:0000256" key="6">
    <source>
        <dbReference type="ARBA" id="ARBA00023136"/>
    </source>
</evidence>
<feature type="transmembrane region" description="Helical" evidence="11">
    <location>
        <begin position="103"/>
        <end position="123"/>
    </location>
</feature>
<organism evidence="12 13">
    <name type="scientific">Patiria miniata</name>
    <name type="common">Bat star</name>
    <name type="synonym">Asterina miniata</name>
    <dbReference type="NCBI Taxonomy" id="46514"/>
    <lineage>
        <taxon>Eukaryota</taxon>
        <taxon>Metazoa</taxon>
        <taxon>Echinodermata</taxon>
        <taxon>Eleutherozoa</taxon>
        <taxon>Asterozoa</taxon>
        <taxon>Asteroidea</taxon>
        <taxon>Valvatacea</taxon>
        <taxon>Valvatida</taxon>
        <taxon>Asterinidae</taxon>
        <taxon>Patiria</taxon>
    </lineage>
</organism>
<keyword evidence="8" id="KW-0479">Metal-binding</keyword>
<evidence type="ECO:0000256" key="4">
    <source>
        <dbReference type="ARBA" id="ARBA00022692"/>
    </source>
</evidence>
<feature type="region of interest" description="Disordered" evidence="10">
    <location>
        <begin position="27"/>
        <end position="46"/>
    </location>
</feature>
<feature type="transmembrane region" description="Helical" evidence="11">
    <location>
        <begin position="76"/>
        <end position="97"/>
    </location>
</feature>
<evidence type="ECO:0000256" key="3">
    <source>
        <dbReference type="ARBA" id="ARBA00022448"/>
    </source>
</evidence>
<proteinExistence type="inferred from homology"/>
<dbReference type="AlphaFoldDB" id="A0A913ZVN7"/>
<reference evidence="12" key="1">
    <citation type="submission" date="2022-11" db="UniProtKB">
        <authorList>
            <consortium name="EnsemblMetazoa"/>
        </authorList>
    </citation>
    <scope>IDENTIFICATION</scope>
</reference>
<dbReference type="GeneID" id="119727515"/>
<dbReference type="Proteomes" id="UP000887568">
    <property type="component" value="Unplaced"/>
</dbReference>
<keyword evidence="3" id="KW-0813">Transport</keyword>
<evidence type="ECO:0000256" key="5">
    <source>
        <dbReference type="ARBA" id="ARBA00022989"/>
    </source>
</evidence>
<feature type="transmembrane region" description="Helical" evidence="11">
    <location>
        <begin position="274"/>
        <end position="293"/>
    </location>
</feature>
<feature type="transmembrane region" description="Helical" evidence="11">
    <location>
        <begin position="442"/>
        <end position="468"/>
    </location>
</feature>
<dbReference type="EnsemblMetazoa" id="XM_038199411.1">
    <property type="protein sequence ID" value="XP_038055339.1"/>
    <property type="gene ID" value="LOC119727515"/>
</dbReference>
<feature type="transmembrane region" description="Helical" evidence="11">
    <location>
        <begin position="144"/>
        <end position="166"/>
    </location>
</feature>
<comment type="subcellular location">
    <subcellularLocation>
        <location evidence="1">Membrane</location>
        <topology evidence="1">Multi-pass membrane protein</topology>
    </subcellularLocation>
</comment>
<keyword evidence="4 11" id="KW-0812">Transmembrane</keyword>
<comment type="similarity">
    <text evidence="2">Belongs to the sodium:neurotransmitter symporter (SNF) (TC 2.A.22) family.</text>
</comment>
<evidence type="ECO:0000256" key="8">
    <source>
        <dbReference type="PIRSR" id="PIRSR600175-1"/>
    </source>
</evidence>
<dbReference type="GO" id="GO:0005886">
    <property type="term" value="C:plasma membrane"/>
    <property type="evidence" value="ECO:0007669"/>
    <property type="project" value="TreeGrafter"/>
</dbReference>
<dbReference type="RefSeq" id="XP_038055340.1">
    <property type="nucleotide sequence ID" value="XM_038199412.1"/>
</dbReference>
<keyword evidence="6 11" id="KW-0472">Membrane</keyword>
<evidence type="ECO:0000313" key="13">
    <source>
        <dbReference type="Proteomes" id="UP000887568"/>
    </source>
</evidence>
<feature type="compositionally biased region" description="Polar residues" evidence="10">
    <location>
        <begin position="675"/>
        <end position="691"/>
    </location>
</feature>
<feature type="transmembrane region" description="Helical" evidence="11">
    <location>
        <begin position="480"/>
        <end position="500"/>
    </location>
</feature>
<evidence type="ECO:0000256" key="10">
    <source>
        <dbReference type="SAM" id="MobiDB-lite"/>
    </source>
</evidence>
<feature type="transmembrane region" description="Helical" evidence="11">
    <location>
        <begin position="520"/>
        <end position="541"/>
    </location>
</feature>
<dbReference type="InterPro" id="IPR000175">
    <property type="entry name" value="Na/ntran_symport"/>
</dbReference>
<dbReference type="PANTHER" id="PTHR11616">
    <property type="entry name" value="SODIUM/CHLORIDE DEPENDENT TRANSPORTER"/>
    <property type="match status" value="1"/>
</dbReference>
<dbReference type="EnsemblMetazoa" id="XM_038199412.1">
    <property type="protein sequence ID" value="XP_038055340.1"/>
    <property type="gene ID" value="LOC119727515"/>
</dbReference>
<dbReference type="PROSITE" id="PS50267">
    <property type="entry name" value="NA_NEUROTRAN_SYMP_3"/>
    <property type="match status" value="1"/>
</dbReference>
<evidence type="ECO:0000256" key="1">
    <source>
        <dbReference type="ARBA" id="ARBA00004141"/>
    </source>
</evidence>
<dbReference type="GO" id="GO:0089718">
    <property type="term" value="P:amino acid import across plasma membrane"/>
    <property type="evidence" value="ECO:0007669"/>
    <property type="project" value="TreeGrafter"/>
</dbReference>
<keyword evidence="7" id="KW-0325">Glycoprotein</keyword>
<dbReference type="OMA" id="PREMQIM"/>
<protein>
    <submittedName>
        <fullName evidence="12">Uncharacterized protein</fullName>
    </submittedName>
</protein>
<dbReference type="RefSeq" id="XP_038055339.1">
    <property type="nucleotide sequence ID" value="XM_038199411.1"/>
</dbReference>
<dbReference type="OrthoDB" id="7966043at2759"/>
<feature type="binding site" evidence="8">
    <location>
        <position position="455"/>
    </location>
    <ligand>
        <name>Na(+)</name>
        <dbReference type="ChEBI" id="CHEBI:29101"/>
        <label>1</label>
    </ligand>
</feature>
<name>A0A913ZVN7_PATMI</name>
<keyword evidence="5 11" id="KW-1133">Transmembrane helix</keyword>
<keyword evidence="13" id="KW-1185">Reference proteome</keyword>
<dbReference type="Pfam" id="PF00209">
    <property type="entry name" value="SNF"/>
    <property type="match status" value="1"/>
</dbReference>
<dbReference type="GO" id="GO:0046872">
    <property type="term" value="F:metal ion binding"/>
    <property type="evidence" value="ECO:0007669"/>
    <property type="project" value="UniProtKB-KW"/>
</dbReference>
<dbReference type="SUPFAM" id="SSF161070">
    <property type="entry name" value="SNF-like"/>
    <property type="match status" value="1"/>
</dbReference>
<dbReference type="GO" id="GO:0005283">
    <property type="term" value="F:amino acid:sodium symporter activity"/>
    <property type="evidence" value="ECO:0007669"/>
    <property type="project" value="TreeGrafter"/>
</dbReference>
<evidence type="ECO:0000313" key="12">
    <source>
        <dbReference type="EnsemblMetazoa" id="XP_038055340.1"/>
    </source>
</evidence>
<feature type="region of interest" description="Disordered" evidence="10">
    <location>
        <begin position="675"/>
        <end position="736"/>
    </location>
</feature>
<evidence type="ECO:0000256" key="9">
    <source>
        <dbReference type="PIRSR" id="PIRSR600175-2"/>
    </source>
</evidence>
<feature type="transmembrane region" description="Helical" evidence="11">
    <location>
        <begin position="300"/>
        <end position="325"/>
    </location>
</feature>
<evidence type="ECO:0000256" key="11">
    <source>
        <dbReference type="SAM" id="Phobius"/>
    </source>
</evidence>
<feature type="transmembrane region" description="Helical" evidence="11">
    <location>
        <begin position="562"/>
        <end position="585"/>
    </location>
</feature>
<evidence type="ECO:0000256" key="2">
    <source>
        <dbReference type="ARBA" id="ARBA00006459"/>
    </source>
</evidence>
<keyword evidence="9" id="KW-1015">Disulfide bond</keyword>
<feature type="transmembrane region" description="Helical" evidence="11">
    <location>
        <begin position="605"/>
        <end position="628"/>
    </location>
</feature>
<dbReference type="PANTHER" id="PTHR11616:SF321">
    <property type="entry name" value="SODIUM-DEPENDENT NUTRIENT AMINO ACID TRANSPORTER 1-RELATED"/>
    <property type="match status" value="1"/>
</dbReference>
<evidence type="ECO:0000256" key="7">
    <source>
        <dbReference type="ARBA" id="ARBA00023180"/>
    </source>
</evidence>
<accession>A0A913ZVN7</accession>
<feature type="disulfide bond" evidence="9">
    <location>
        <begin position="192"/>
        <end position="201"/>
    </location>
</feature>
<sequence>MNGTQVENNKSNVVDGSRFVFEEPGLDTRRADEATQPMLQSQPSPDAFMPRPTRPFPISSRDENPKRGNWWNKIEFIFACIALCCSGTTFYSLPFRVLSNGGGIFLIMFVLAMIFFAFPYIVLEMALGQFSSSGIISVWNLSPLFKGFGVIAALSLALLNVTINVFSSYHLLYAFVTIKHSVHATPLPWLVCSHWWNTANCYDMMSPVVPVTTMNRSMPSIDTGISSSAWQNSQYLQADIYRNPFSPAKEYFSYEVYNTNDGDLTSIGPLRPSLVFALLATWGFILALTCMGAKWTGKVAYFIVPASVILLFVLLIRGATLPGALDGLIYFLHISDVHSFTSVELWQSAFVEAFNVSSMGLGVFIALSSYNKFHNNLCLDAFFVVTAAVVIKIMVLLIVATFAGFYIRHAGISAGDILYEGSGAPMTLTILPSIMGSLPVTNAWTCVFFITMFLLFTSASIFMVQALLTTLLDLFHLPHSVIFLLPTSGIICVLSFLVSLPMVTEGGFGVLTAVHTHTALWGAFVVAIILPLASVWVYGTIPKWNIMRLPREIQKMVGFFPLPFQIVFLLFWAAIIPLATALCFFKMLSDIPYSLGFTRPYWMEYILLALGLLPLLLIPILVGICQLLKKRRGYMYFTQLFWKAARPSDDWGPPIEHHRQQVGYAQTIPSGNRHQLNSSEIHFNPATNTPAVTVHDPTAAYPPPQRQFGPPPPAYNDYPPGQTSPGSAKNLSPAPSSVGSGMPIIYPSAFAGAGQSVSPATVSATDTLDSNRRYPAATVDYTTGAETDVALSEPEDSLFVNVSSHETTL</sequence>
<feature type="transmembrane region" description="Helical" evidence="11">
    <location>
        <begin position="345"/>
        <end position="367"/>
    </location>
</feature>
<dbReference type="PRINTS" id="PR00176">
    <property type="entry name" value="NANEUSMPORT"/>
</dbReference>
<feature type="compositionally biased region" description="Pro residues" evidence="10">
    <location>
        <begin position="700"/>
        <end position="714"/>
    </location>
</feature>
<feature type="transmembrane region" description="Helical" evidence="11">
    <location>
        <begin position="379"/>
        <end position="407"/>
    </location>
</feature>
<keyword evidence="8" id="KW-0915">Sodium</keyword>